<dbReference type="GO" id="GO:0043295">
    <property type="term" value="F:glutathione binding"/>
    <property type="evidence" value="ECO:0007669"/>
    <property type="project" value="TreeGrafter"/>
</dbReference>
<dbReference type="PANTHER" id="PTHR43900:SF3">
    <property type="entry name" value="GLUTATHIONE S-TRANSFERASE RHO"/>
    <property type="match status" value="1"/>
</dbReference>
<dbReference type="EMBL" id="MVGT01003318">
    <property type="protein sequence ID" value="OVA04313.1"/>
    <property type="molecule type" value="Genomic_DNA"/>
</dbReference>
<dbReference type="SUPFAM" id="SSF47616">
    <property type="entry name" value="GST C-terminal domain-like"/>
    <property type="match status" value="1"/>
</dbReference>
<name>A0A200Q1H9_MACCD</name>
<evidence type="ECO:0000256" key="2">
    <source>
        <dbReference type="ARBA" id="ARBA00012452"/>
    </source>
</evidence>
<dbReference type="InterPro" id="IPR010987">
    <property type="entry name" value="Glutathione-S-Trfase_C-like"/>
</dbReference>
<dbReference type="InterPro" id="IPR004046">
    <property type="entry name" value="GST_C"/>
</dbReference>
<dbReference type="GO" id="GO:0004364">
    <property type="term" value="F:glutathione transferase activity"/>
    <property type="evidence" value="ECO:0007669"/>
    <property type="project" value="UniProtKB-EC"/>
</dbReference>
<evidence type="ECO:0000256" key="3">
    <source>
        <dbReference type="ARBA" id="ARBA00022679"/>
    </source>
</evidence>
<dbReference type="FunFam" id="1.20.1050.10:FF:000004">
    <property type="entry name" value="Glutathione S-transferase F2"/>
    <property type="match status" value="1"/>
</dbReference>
<dbReference type="Gene3D" id="1.20.1050.10">
    <property type="match status" value="1"/>
</dbReference>
<dbReference type="InParanoid" id="A0A200Q1H9"/>
<dbReference type="AlphaFoldDB" id="A0A200Q1H9"/>
<comment type="similarity">
    <text evidence="1">Belongs to the GST superfamily. Phi family.</text>
</comment>
<reference evidence="6 7" key="1">
    <citation type="journal article" date="2017" name="Mol. Plant">
        <title>The Genome of Medicinal Plant Macleaya cordata Provides New Insights into Benzylisoquinoline Alkaloids Metabolism.</title>
        <authorList>
            <person name="Liu X."/>
            <person name="Liu Y."/>
            <person name="Huang P."/>
            <person name="Ma Y."/>
            <person name="Qing Z."/>
            <person name="Tang Q."/>
            <person name="Cao H."/>
            <person name="Cheng P."/>
            <person name="Zheng Y."/>
            <person name="Yuan Z."/>
            <person name="Zhou Y."/>
            <person name="Liu J."/>
            <person name="Tang Z."/>
            <person name="Zhuo Y."/>
            <person name="Zhang Y."/>
            <person name="Yu L."/>
            <person name="Huang J."/>
            <person name="Yang P."/>
            <person name="Peng Q."/>
            <person name="Zhang J."/>
            <person name="Jiang W."/>
            <person name="Zhang Z."/>
            <person name="Lin K."/>
            <person name="Ro D.K."/>
            <person name="Chen X."/>
            <person name="Xiong X."/>
            <person name="Shang Y."/>
            <person name="Huang S."/>
            <person name="Zeng J."/>
        </authorList>
    </citation>
    <scope>NUCLEOTIDE SEQUENCE [LARGE SCALE GENOMIC DNA]</scope>
    <source>
        <strain evidence="7">cv. BLH2017</strain>
        <tissue evidence="6">Root</tissue>
    </source>
</reference>
<dbReference type="EC" id="2.5.1.18" evidence="2"/>
<dbReference type="InterPro" id="IPR036282">
    <property type="entry name" value="Glutathione-S-Trfase_C_sf"/>
</dbReference>
<sequence length="171" mass="20108">MASLRSLVRSFNKYYYILYYYSESRAINRYLAHKYNDVGTDLLRLNSLKESTIVDMWMEVEAHQFSGPITQLVRQMIINAYYGRLPDEKVVEVESEKLAKVLDVYEERLSKCKYLAGEYFTMADLNHLPYLFLFMRTPKASLVTSRPNVCAWWNDISSRPTSIKVLEGLKY</sequence>
<dbReference type="CDD" id="cd03187">
    <property type="entry name" value="GST_C_Phi"/>
    <property type="match status" value="1"/>
</dbReference>
<proteinExistence type="inferred from homology"/>
<evidence type="ECO:0000313" key="7">
    <source>
        <dbReference type="Proteomes" id="UP000195402"/>
    </source>
</evidence>
<comment type="catalytic activity">
    <reaction evidence="4">
        <text>RX + glutathione = an S-substituted glutathione + a halide anion + H(+)</text>
        <dbReference type="Rhea" id="RHEA:16437"/>
        <dbReference type="ChEBI" id="CHEBI:15378"/>
        <dbReference type="ChEBI" id="CHEBI:16042"/>
        <dbReference type="ChEBI" id="CHEBI:17792"/>
        <dbReference type="ChEBI" id="CHEBI:57925"/>
        <dbReference type="ChEBI" id="CHEBI:90779"/>
        <dbReference type="EC" id="2.5.1.18"/>
    </reaction>
</comment>
<evidence type="ECO:0000313" key="6">
    <source>
        <dbReference type="EMBL" id="OVA04313.1"/>
    </source>
</evidence>
<dbReference type="GO" id="GO:0006749">
    <property type="term" value="P:glutathione metabolic process"/>
    <property type="evidence" value="ECO:0007669"/>
    <property type="project" value="TreeGrafter"/>
</dbReference>
<keyword evidence="7" id="KW-1185">Reference proteome</keyword>
<dbReference type="PANTHER" id="PTHR43900">
    <property type="entry name" value="GLUTATHIONE S-TRANSFERASE RHO"/>
    <property type="match status" value="1"/>
</dbReference>
<dbReference type="OrthoDB" id="422574at2759"/>
<evidence type="ECO:0000256" key="4">
    <source>
        <dbReference type="ARBA" id="ARBA00047960"/>
    </source>
</evidence>
<dbReference type="Pfam" id="PF00043">
    <property type="entry name" value="GST_C"/>
    <property type="match status" value="1"/>
</dbReference>
<evidence type="ECO:0000259" key="5">
    <source>
        <dbReference type="PROSITE" id="PS50405"/>
    </source>
</evidence>
<comment type="caution">
    <text evidence="6">The sequence shown here is derived from an EMBL/GenBank/DDBJ whole genome shotgun (WGS) entry which is preliminary data.</text>
</comment>
<dbReference type="InterPro" id="IPR040079">
    <property type="entry name" value="Glutathione_S-Trfase"/>
</dbReference>
<protein>
    <recommendedName>
        <fullName evidence="2">glutathione transferase</fullName>
        <ecNumber evidence="2">2.5.1.18</ecNumber>
    </recommendedName>
</protein>
<accession>A0A200Q1H9</accession>
<evidence type="ECO:0000256" key="1">
    <source>
        <dbReference type="ARBA" id="ARBA00010128"/>
    </source>
</evidence>
<dbReference type="GO" id="GO:0005737">
    <property type="term" value="C:cytoplasm"/>
    <property type="evidence" value="ECO:0007669"/>
    <property type="project" value="TreeGrafter"/>
</dbReference>
<keyword evidence="3 6" id="KW-0808">Transferase</keyword>
<dbReference type="Proteomes" id="UP000195402">
    <property type="component" value="Unassembled WGS sequence"/>
</dbReference>
<dbReference type="OMA" id="ILYESHA"/>
<feature type="domain" description="GST C-terminal" evidence="5">
    <location>
        <begin position="47"/>
        <end position="171"/>
    </location>
</feature>
<organism evidence="6 7">
    <name type="scientific">Macleaya cordata</name>
    <name type="common">Five-seeded plume-poppy</name>
    <name type="synonym">Bocconia cordata</name>
    <dbReference type="NCBI Taxonomy" id="56857"/>
    <lineage>
        <taxon>Eukaryota</taxon>
        <taxon>Viridiplantae</taxon>
        <taxon>Streptophyta</taxon>
        <taxon>Embryophyta</taxon>
        <taxon>Tracheophyta</taxon>
        <taxon>Spermatophyta</taxon>
        <taxon>Magnoliopsida</taxon>
        <taxon>Ranunculales</taxon>
        <taxon>Papaveraceae</taxon>
        <taxon>Papaveroideae</taxon>
        <taxon>Macleaya</taxon>
    </lineage>
</organism>
<gene>
    <name evidence="6" type="ORF">BVC80_1395g20</name>
</gene>
<dbReference type="GO" id="GO:0009636">
    <property type="term" value="P:response to toxic substance"/>
    <property type="evidence" value="ECO:0007669"/>
    <property type="project" value="UniProtKB-ARBA"/>
</dbReference>
<dbReference type="InterPro" id="IPR034347">
    <property type="entry name" value="GST_Phi_C"/>
</dbReference>
<dbReference type="STRING" id="56857.A0A200Q1H9"/>
<dbReference type="PROSITE" id="PS50405">
    <property type="entry name" value="GST_CTER"/>
    <property type="match status" value="1"/>
</dbReference>
<dbReference type="SFLD" id="SFLDS00019">
    <property type="entry name" value="Glutathione_Transferase_(cytos"/>
    <property type="match status" value="1"/>
</dbReference>